<feature type="compositionally biased region" description="Acidic residues" evidence="1">
    <location>
        <begin position="23"/>
        <end position="43"/>
    </location>
</feature>
<sequence length="239" mass="23932">MSGDDAAAGEPEADGTGGAGSDAADDDTAGGDAAPDDIDRDELEAAVAENPEAVAAFVDRLDAVNELLDVIALGEGALTDEMAVELAGTASTLAESADGIATDETVRLAASVGENGDELREAMETLVELQRSGTLDELAELGGVGSLAAAALDDEMVRSLAATGSSLGEVADTAASDDTREGLTTLLRGVGTAQRSDPQPVGAVGLARSVRDPEVKHGLGYLLAVAKAIGRERGEAAEE</sequence>
<feature type="compositionally biased region" description="Low complexity" evidence="1">
    <location>
        <begin position="1"/>
        <end position="10"/>
    </location>
</feature>
<evidence type="ECO:0008006" key="4">
    <source>
        <dbReference type="Google" id="ProtNLM"/>
    </source>
</evidence>
<proteinExistence type="predicted"/>
<comment type="caution">
    <text evidence="2">The sequence shown here is derived from an EMBL/GenBank/DDBJ whole genome shotgun (WGS) entry which is preliminary data.</text>
</comment>
<keyword evidence="3" id="KW-1185">Reference proteome</keyword>
<dbReference type="AlphaFoldDB" id="M0EL23"/>
<dbReference type="OrthoDB" id="56850at2157"/>
<evidence type="ECO:0000313" key="2">
    <source>
        <dbReference type="EMBL" id="ELZ48450.1"/>
    </source>
</evidence>
<evidence type="ECO:0000256" key="1">
    <source>
        <dbReference type="SAM" id="MobiDB-lite"/>
    </source>
</evidence>
<evidence type="ECO:0000313" key="3">
    <source>
        <dbReference type="Proteomes" id="UP000011509"/>
    </source>
</evidence>
<dbReference type="STRING" id="1227466.C464_07115"/>
<protein>
    <recommendedName>
        <fullName evidence="4">DUF1641 domain-containing protein</fullName>
    </recommendedName>
</protein>
<dbReference type="EMBL" id="AOJL01000028">
    <property type="protein sequence ID" value="ELZ48450.1"/>
    <property type="molecule type" value="Genomic_DNA"/>
</dbReference>
<accession>M0EL23</accession>
<dbReference type="PANTHER" id="PTHR38433:SF1">
    <property type="entry name" value="DUF1641 DOMAIN-CONTAINING PROTEIN"/>
    <property type="match status" value="1"/>
</dbReference>
<dbReference type="Proteomes" id="UP000011509">
    <property type="component" value="Unassembled WGS sequence"/>
</dbReference>
<dbReference type="InterPro" id="IPR012440">
    <property type="entry name" value="DUF1641"/>
</dbReference>
<dbReference type="PATRIC" id="fig|1227466.3.peg.1434"/>
<dbReference type="PANTHER" id="PTHR38433">
    <property type="match status" value="1"/>
</dbReference>
<feature type="region of interest" description="Disordered" evidence="1">
    <location>
        <begin position="1"/>
        <end position="43"/>
    </location>
</feature>
<dbReference type="Pfam" id="PF07849">
    <property type="entry name" value="DUF1641"/>
    <property type="match status" value="1"/>
</dbReference>
<name>M0EL23_9EURY</name>
<dbReference type="RefSeq" id="WP_006112926.1">
    <property type="nucleotide sequence ID" value="NZ_AOJL01000028.1"/>
</dbReference>
<reference evidence="2 3" key="1">
    <citation type="journal article" date="2014" name="PLoS Genet.">
        <title>Phylogenetically driven sequencing of extremely halophilic archaea reveals strategies for static and dynamic osmo-response.</title>
        <authorList>
            <person name="Becker E.A."/>
            <person name="Seitzer P.M."/>
            <person name="Tritt A."/>
            <person name="Larsen D."/>
            <person name="Krusor M."/>
            <person name="Yao A.I."/>
            <person name="Wu D."/>
            <person name="Madern D."/>
            <person name="Eisen J.A."/>
            <person name="Darling A.E."/>
            <person name="Facciotti M.T."/>
        </authorList>
    </citation>
    <scope>NUCLEOTIDE SEQUENCE [LARGE SCALE GENOMIC DNA]</scope>
    <source>
        <strain evidence="2 3">DSM 10284</strain>
    </source>
</reference>
<gene>
    <name evidence="2" type="ORF">C464_07115</name>
</gene>
<organism evidence="2 3">
    <name type="scientific">Halorubrum coriense DSM 10284</name>
    <dbReference type="NCBI Taxonomy" id="1227466"/>
    <lineage>
        <taxon>Archaea</taxon>
        <taxon>Methanobacteriati</taxon>
        <taxon>Methanobacteriota</taxon>
        <taxon>Stenosarchaea group</taxon>
        <taxon>Halobacteria</taxon>
        <taxon>Halobacteriales</taxon>
        <taxon>Haloferacaceae</taxon>
        <taxon>Halorubrum</taxon>
    </lineage>
</organism>